<reference evidence="3 4" key="1">
    <citation type="submission" date="2015-03" db="EMBL/GenBank/DDBJ databases">
        <authorList>
            <consortium name="Pathogen Informatics"/>
        </authorList>
    </citation>
    <scope>NUCLEOTIDE SEQUENCE [LARGE SCALE GENOMIC DNA]</scope>
    <source>
        <strain evidence="1 4">G09901357</strain>
        <strain evidence="2 3">M09401471</strain>
    </source>
</reference>
<dbReference type="EMBL" id="CFOE01000825">
    <property type="protein sequence ID" value="CFE46187.1"/>
    <property type="molecule type" value="Genomic_DNA"/>
</dbReference>
<sequence length="86" mass="9419">MRVKCWPCKDDRECPTGILLVLIQTCDRRAADPVFLQRVAARCGDRHSSAVQVVTAMKSWLVAHASTKVSIGICSSRPVGVPLSLR</sequence>
<dbReference type="EMBL" id="CSAJ01000334">
    <property type="protein sequence ID" value="COW39583.1"/>
    <property type="molecule type" value="Genomic_DNA"/>
</dbReference>
<evidence type="ECO:0000313" key="4">
    <source>
        <dbReference type="Proteomes" id="UP000048289"/>
    </source>
</evidence>
<organism evidence="2 3">
    <name type="scientific">Mycobacterium tuberculosis</name>
    <dbReference type="NCBI Taxonomy" id="1773"/>
    <lineage>
        <taxon>Bacteria</taxon>
        <taxon>Bacillati</taxon>
        <taxon>Actinomycetota</taxon>
        <taxon>Actinomycetes</taxon>
        <taxon>Mycobacteriales</taxon>
        <taxon>Mycobacteriaceae</taxon>
        <taxon>Mycobacterium</taxon>
        <taxon>Mycobacterium tuberculosis complex</taxon>
    </lineage>
</organism>
<name>A0A655J3M0_MYCTX</name>
<dbReference type="AlphaFoldDB" id="A0A655J3M0"/>
<dbReference type="Proteomes" id="UP000044938">
    <property type="component" value="Unassembled WGS sequence"/>
</dbReference>
<proteinExistence type="predicted"/>
<evidence type="ECO:0000313" key="2">
    <source>
        <dbReference type="EMBL" id="COW39583.1"/>
    </source>
</evidence>
<dbReference type="Proteomes" id="UP000048289">
    <property type="component" value="Unassembled WGS sequence"/>
</dbReference>
<accession>A0A655J3M0</accession>
<evidence type="ECO:0000313" key="3">
    <source>
        <dbReference type="Proteomes" id="UP000044938"/>
    </source>
</evidence>
<protein>
    <submittedName>
        <fullName evidence="2">Uncharacterized protein</fullName>
    </submittedName>
</protein>
<evidence type="ECO:0000313" key="1">
    <source>
        <dbReference type="EMBL" id="CFE46187.1"/>
    </source>
</evidence>
<gene>
    <name evidence="1" type="ORF">ERS007681_03995</name>
    <name evidence="2" type="ORF">ERS007720_02550</name>
</gene>